<evidence type="ECO:0000259" key="3">
    <source>
        <dbReference type="PROSITE" id="PS50235"/>
    </source>
</evidence>
<feature type="domain" description="Ig-like" evidence="4">
    <location>
        <begin position="842"/>
        <end position="961"/>
    </location>
</feature>
<dbReference type="InterPro" id="IPR001394">
    <property type="entry name" value="Peptidase_C19_UCH"/>
</dbReference>
<dbReference type="InterPro" id="IPR003599">
    <property type="entry name" value="Ig_sub"/>
</dbReference>
<dbReference type="PANTHER" id="PTHR24006:SF915">
    <property type="entry name" value="UBIQUITIN CARBOXYL-TERMINAL HYDROLASE-RELATED"/>
    <property type="match status" value="1"/>
</dbReference>
<evidence type="ECO:0000256" key="2">
    <source>
        <dbReference type="SAM" id="Phobius"/>
    </source>
</evidence>
<dbReference type="Pfam" id="PF07686">
    <property type="entry name" value="V-set"/>
    <property type="match status" value="1"/>
</dbReference>
<feature type="compositionally biased region" description="Low complexity" evidence="1">
    <location>
        <begin position="1016"/>
        <end position="1025"/>
    </location>
</feature>
<feature type="region of interest" description="Disordered" evidence="1">
    <location>
        <begin position="1015"/>
        <end position="1049"/>
    </location>
</feature>
<dbReference type="PROSITE" id="PS50235">
    <property type="entry name" value="USP_3"/>
    <property type="match status" value="1"/>
</dbReference>
<keyword evidence="2" id="KW-1133">Transmembrane helix</keyword>
<keyword evidence="2" id="KW-0812">Transmembrane</keyword>
<dbReference type="SMART" id="SM00409">
    <property type="entry name" value="IG"/>
    <property type="match status" value="1"/>
</dbReference>
<keyword evidence="6" id="KW-1185">Reference proteome</keyword>
<dbReference type="PROSITE" id="PS00972">
    <property type="entry name" value="USP_1"/>
    <property type="match status" value="1"/>
</dbReference>
<dbReference type="EMBL" id="JAYMGO010000016">
    <property type="protein sequence ID" value="KAL1259132.1"/>
    <property type="molecule type" value="Genomic_DNA"/>
</dbReference>
<dbReference type="InterPro" id="IPR036179">
    <property type="entry name" value="Ig-like_dom_sf"/>
</dbReference>
<feature type="compositionally biased region" description="Low complexity" evidence="1">
    <location>
        <begin position="154"/>
        <end position="169"/>
    </location>
</feature>
<dbReference type="Gene3D" id="2.60.40.10">
    <property type="entry name" value="Immunoglobulins"/>
    <property type="match status" value="3"/>
</dbReference>
<dbReference type="Proteomes" id="UP001558613">
    <property type="component" value="Unassembled WGS sequence"/>
</dbReference>
<evidence type="ECO:0008006" key="7">
    <source>
        <dbReference type="Google" id="ProtNLM"/>
    </source>
</evidence>
<accession>A0ABR3M1X4</accession>
<feature type="compositionally biased region" description="Low complexity" evidence="1">
    <location>
        <begin position="227"/>
        <end position="242"/>
    </location>
</feature>
<feature type="compositionally biased region" description="Low complexity" evidence="1">
    <location>
        <begin position="177"/>
        <end position="192"/>
    </location>
</feature>
<sequence length="1104" mass="119787">MDRKTKREQKKRKKWGKFVASSPDVVASAAAPAEGVQAPSSSSRKCKFPSLRRVFHRILSFLSCVSSCEVVESTETQSTSVDTHADASSSPAVCASSDPEVDLQDETQEKEAIKAGEQSSTFSIEDTSTSTDSRASDLLNETLEMEVIGDVPEGSSTSTSTGGSSSSSGDKPSDLETSGGSTSISADDSSSSPEDKPSDLETSGGSTSTSTDDSSSSPEGKPSDLETSGGCTSTSADDSSTCPEGKPSDLETSGGFTSTSTVGVSSSEESEKIDLLAELQATALLEDAAGDQTISDADLDCILSVLASMKVQSNGLSQAEILQLIQGSPKQQNQIKIEHSSGSVMEDDVELADVVPTSSPTKIKHLGFPNLGNTCYMNSVLQCLLTISPFRDDVLSQRLLWNDGSTMLRALTDLHMTRLTGNDKNLKVKLLSTVKRCIETRHPDFLGDHQQDAHEFLMVCLAHLKEEGELLQRYWPKYTCPVTNMEFQLNRRRTCDSCGFQRSFREDSNYLSLVISPQGCLVDSLQLYFKTSSFECSCSECAGTMASEALELISLPRVLVLLVMRFDITSSMCKLKNRLDVPEEFALSCSAASDGSSSTQYRLAGVVSHLGSSLYCGHYVSHIRDFTGSGWLECSDTSIRRSSWEKSSSNIGKNGYMLFYVKRSCSVMFTILVFLVLVYGLEAADVVLSCSLIEEGGGMGGMMGGAMFKRTPSTLVFKDLVGNDGLSPELVTPYNPPETPNADDLIFEMTLPSIEIPNADLLLHADCNEKEVVCEISRYVPRGAEMDSLPAHFIGSVQLEGGGISLTLVLQTLHSETAQSDTEPLMQSKLNLPLSQSGTLLTEVVFVVFSRVPSVVAPIGGDALLDCGFRQKNSIPGQDVALEWRIQHRGNGRKILDMTARETETDIGQDLFLDRNDTSAEADLLVRDGNASLTLRRLKVTDEGTYICTVGSGEFQTQQIVQLHITQPPRITLSEEKLIFQDATPKKLSCHCHRYYPLDVQVEWFSQAPSEEEPVSLSKDSSLSSHRQHSDGTYSLSSHLTLRPDKNPPGTVITCRVSHPSLETHSDATLTVDEPEPEIAFWTVVLMVAISVVFLYQAFRGAEN</sequence>
<dbReference type="Pfam" id="PF07654">
    <property type="entry name" value="C1-set"/>
    <property type="match status" value="1"/>
</dbReference>
<dbReference type="InterPro" id="IPR018200">
    <property type="entry name" value="USP_CS"/>
</dbReference>
<dbReference type="PANTHER" id="PTHR24006">
    <property type="entry name" value="UBIQUITIN CARBOXYL-TERMINAL HYDROLASE"/>
    <property type="match status" value="1"/>
</dbReference>
<dbReference type="InterPro" id="IPR028889">
    <property type="entry name" value="USP"/>
</dbReference>
<feature type="compositionally biased region" description="Low complexity" evidence="1">
    <location>
        <begin position="202"/>
        <end position="217"/>
    </location>
</feature>
<organism evidence="5 6">
    <name type="scientific">Cirrhinus molitorella</name>
    <name type="common">mud carp</name>
    <dbReference type="NCBI Taxonomy" id="172907"/>
    <lineage>
        <taxon>Eukaryota</taxon>
        <taxon>Metazoa</taxon>
        <taxon>Chordata</taxon>
        <taxon>Craniata</taxon>
        <taxon>Vertebrata</taxon>
        <taxon>Euteleostomi</taxon>
        <taxon>Actinopterygii</taxon>
        <taxon>Neopterygii</taxon>
        <taxon>Teleostei</taxon>
        <taxon>Ostariophysi</taxon>
        <taxon>Cypriniformes</taxon>
        <taxon>Cyprinidae</taxon>
        <taxon>Labeoninae</taxon>
        <taxon>Labeonini</taxon>
        <taxon>Cirrhinus</taxon>
    </lineage>
</organism>
<dbReference type="Pfam" id="PF00443">
    <property type="entry name" value="UCH"/>
    <property type="match status" value="1"/>
</dbReference>
<dbReference type="InterPro" id="IPR050164">
    <property type="entry name" value="Peptidase_C19"/>
</dbReference>
<dbReference type="SUPFAM" id="SSF54001">
    <property type="entry name" value="Cysteine proteinases"/>
    <property type="match status" value="1"/>
</dbReference>
<feature type="domain" description="USP" evidence="3">
    <location>
        <begin position="366"/>
        <end position="663"/>
    </location>
</feature>
<dbReference type="PROSITE" id="PS50835">
    <property type="entry name" value="IG_LIKE"/>
    <property type="match status" value="2"/>
</dbReference>
<dbReference type="SMART" id="SM00407">
    <property type="entry name" value="IGc1"/>
    <property type="match status" value="1"/>
</dbReference>
<evidence type="ECO:0000313" key="5">
    <source>
        <dbReference type="EMBL" id="KAL1259132.1"/>
    </source>
</evidence>
<feature type="transmembrane region" description="Helical" evidence="2">
    <location>
        <begin position="1079"/>
        <end position="1099"/>
    </location>
</feature>
<dbReference type="InterPro" id="IPR003597">
    <property type="entry name" value="Ig_C1-set"/>
</dbReference>
<dbReference type="InterPro" id="IPR038765">
    <property type="entry name" value="Papain-like_cys_pep_sf"/>
</dbReference>
<name>A0ABR3M1X4_9TELE</name>
<proteinExistence type="predicted"/>
<dbReference type="CDD" id="cd02257">
    <property type="entry name" value="Peptidase_C19"/>
    <property type="match status" value="1"/>
</dbReference>
<evidence type="ECO:0000313" key="6">
    <source>
        <dbReference type="Proteomes" id="UP001558613"/>
    </source>
</evidence>
<dbReference type="InterPro" id="IPR013783">
    <property type="entry name" value="Ig-like_fold"/>
</dbReference>
<evidence type="ECO:0000259" key="4">
    <source>
        <dbReference type="PROSITE" id="PS50835"/>
    </source>
</evidence>
<dbReference type="PRINTS" id="PR01669">
    <property type="entry name" value="TAPASIN"/>
</dbReference>
<dbReference type="PROSITE" id="PS00973">
    <property type="entry name" value="USP_2"/>
    <property type="match status" value="1"/>
</dbReference>
<evidence type="ECO:0000256" key="1">
    <source>
        <dbReference type="SAM" id="MobiDB-lite"/>
    </source>
</evidence>
<feature type="compositionally biased region" description="Low complexity" evidence="1">
    <location>
        <begin position="126"/>
        <end position="137"/>
    </location>
</feature>
<comment type="caution">
    <text evidence="5">The sequence shown here is derived from an EMBL/GenBank/DDBJ whole genome shotgun (WGS) entry which is preliminary data.</text>
</comment>
<dbReference type="InterPro" id="IPR007110">
    <property type="entry name" value="Ig-like_dom"/>
</dbReference>
<feature type="compositionally biased region" description="Low complexity" evidence="1">
    <location>
        <begin position="251"/>
        <end position="267"/>
    </location>
</feature>
<dbReference type="Gene3D" id="3.90.70.10">
    <property type="entry name" value="Cysteine proteinases"/>
    <property type="match status" value="1"/>
</dbReference>
<dbReference type="InterPro" id="IPR008056">
    <property type="entry name" value="Tapasin"/>
</dbReference>
<reference evidence="5 6" key="1">
    <citation type="submission" date="2023-09" db="EMBL/GenBank/DDBJ databases">
        <authorList>
            <person name="Wang M."/>
        </authorList>
    </citation>
    <scope>NUCLEOTIDE SEQUENCE [LARGE SCALE GENOMIC DNA]</scope>
    <source>
        <strain evidence="5">GT-2023</strain>
        <tissue evidence="5">Liver</tissue>
    </source>
</reference>
<protein>
    <recommendedName>
        <fullName evidence="7">Ubiquitin carboxyl-terminal hydrolase</fullName>
    </recommendedName>
</protein>
<feature type="region of interest" description="Disordered" evidence="1">
    <location>
        <begin position="73"/>
        <end position="268"/>
    </location>
</feature>
<keyword evidence="2" id="KW-0472">Membrane</keyword>
<feature type="domain" description="Ig-like" evidence="4">
    <location>
        <begin position="969"/>
        <end position="1071"/>
    </location>
</feature>
<gene>
    <name evidence="5" type="ORF">QQF64_009709</name>
</gene>
<dbReference type="SUPFAM" id="SSF48726">
    <property type="entry name" value="Immunoglobulin"/>
    <property type="match status" value="2"/>
</dbReference>
<dbReference type="InterPro" id="IPR013106">
    <property type="entry name" value="Ig_V-set"/>
</dbReference>